<name>A0ABN8J768_9NEOP</name>
<evidence type="ECO:0000313" key="1">
    <source>
        <dbReference type="EMBL" id="CAH2080319.1"/>
    </source>
</evidence>
<dbReference type="EMBL" id="CAKOGK010000199">
    <property type="protein sequence ID" value="CAH2080319.1"/>
    <property type="molecule type" value="Genomic_DNA"/>
</dbReference>
<sequence>MILVVRMRSDTDGPNKLPGKSRLTLFRSNVGISSSGVVALGPRGGRCVGRVGRVGVVLGCRHVVPVCTQRNPQALALAAPRYALLPPRLPP</sequence>
<accession>A0ABN8J768</accession>
<feature type="non-terminal residue" evidence="1">
    <location>
        <position position="91"/>
    </location>
</feature>
<gene>
    <name evidence="1" type="ORF">IPOD504_LOCUS17790</name>
</gene>
<protein>
    <submittedName>
        <fullName evidence="1">Uncharacterized protein</fullName>
    </submittedName>
</protein>
<keyword evidence="2" id="KW-1185">Reference proteome</keyword>
<reference evidence="1" key="1">
    <citation type="submission" date="2022-03" db="EMBL/GenBank/DDBJ databases">
        <authorList>
            <person name="Martin H S."/>
        </authorList>
    </citation>
    <scope>NUCLEOTIDE SEQUENCE [LARGE SCALE GENOMIC DNA]</scope>
</reference>
<organism evidence="1 2">
    <name type="scientific">Iphiclides podalirius</name>
    <name type="common">scarce swallowtail</name>
    <dbReference type="NCBI Taxonomy" id="110791"/>
    <lineage>
        <taxon>Eukaryota</taxon>
        <taxon>Metazoa</taxon>
        <taxon>Ecdysozoa</taxon>
        <taxon>Arthropoda</taxon>
        <taxon>Hexapoda</taxon>
        <taxon>Insecta</taxon>
        <taxon>Pterygota</taxon>
        <taxon>Neoptera</taxon>
        <taxon>Endopterygota</taxon>
        <taxon>Lepidoptera</taxon>
        <taxon>Glossata</taxon>
        <taxon>Ditrysia</taxon>
        <taxon>Papilionoidea</taxon>
        <taxon>Papilionidae</taxon>
        <taxon>Papilioninae</taxon>
        <taxon>Iphiclides</taxon>
    </lineage>
</organism>
<evidence type="ECO:0000313" key="2">
    <source>
        <dbReference type="Proteomes" id="UP000837857"/>
    </source>
</evidence>
<proteinExistence type="predicted"/>
<dbReference type="Proteomes" id="UP000837857">
    <property type="component" value="Unassembled WGS sequence"/>
</dbReference>
<comment type="caution">
    <text evidence="1">The sequence shown here is derived from an EMBL/GenBank/DDBJ whole genome shotgun (WGS) entry which is preliminary data.</text>
</comment>